<sequence>MTAALNAANERANEIFRQEKIGYLDIAKVVEGAMESHKKDWKEAPSLEDIVAVDAWARVRVDELAEKMKYVAA</sequence>
<dbReference type="OrthoDB" id="3482at2759"/>
<dbReference type="InterPro" id="IPR026877">
    <property type="entry name" value="DXPR_C"/>
</dbReference>
<reference evidence="2 3" key="1">
    <citation type="journal article" date="2014" name="Mol. Plant">
        <title>Chromosome Scale Genome Assembly and Transcriptome Profiling of Nannochloropsis gaditana in Nitrogen Depletion.</title>
        <authorList>
            <person name="Corteggiani Carpinelli E."/>
            <person name="Telatin A."/>
            <person name="Vitulo N."/>
            <person name="Forcato C."/>
            <person name="D'Angelo M."/>
            <person name="Schiavon R."/>
            <person name="Vezzi A."/>
            <person name="Giacometti G.M."/>
            <person name="Morosinotto T."/>
            <person name="Valle G."/>
        </authorList>
    </citation>
    <scope>NUCLEOTIDE SEQUENCE [LARGE SCALE GENOMIC DNA]</scope>
    <source>
        <strain evidence="2 3">B-31</strain>
    </source>
</reference>
<dbReference type="GO" id="GO:0051484">
    <property type="term" value="P:isopentenyl diphosphate biosynthetic process, methylerythritol 4-phosphate pathway involved in terpenoid biosynthetic process"/>
    <property type="evidence" value="ECO:0007669"/>
    <property type="project" value="TreeGrafter"/>
</dbReference>
<comment type="caution">
    <text evidence="2">The sequence shown here is derived from an EMBL/GenBank/DDBJ whole genome shotgun (WGS) entry which is preliminary data.</text>
</comment>
<dbReference type="InterPro" id="IPR003821">
    <property type="entry name" value="DXP_reductoisomerase"/>
</dbReference>
<dbReference type="EMBL" id="AZIL01001321">
    <property type="protein sequence ID" value="EWM24174.1"/>
    <property type="molecule type" value="Genomic_DNA"/>
</dbReference>
<dbReference type="Pfam" id="PF13288">
    <property type="entry name" value="DXPR_C"/>
    <property type="match status" value="1"/>
</dbReference>
<dbReference type="AlphaFoldDB" id="W7TV18"/>
<gene>
    <name evidence="2" type="ORF">Naga_101672g1</name>
</gene>
<dbReference type="SUPFAM" id="SSF69055">
    <property type="entry name" value="1-deoxy-D-xylulose-5-phosphate reductoisomerase, C-terminal domain"/>
    <property type="match status" value="1"/>
</dbReference>
<organism evidence="2 3">
    <name type="scientific">Nannochloropsis gaditana</name>
    <dbReference type="NCBI Taxonomy" id="72520"/>
    <lineage>
        <taxon>Eukaryota</taxon>
        <taxon>Sar</taxon>
        <taxon>Stramenopiles</taxon>
        <taxon>Ochrophyta</taxon>
        <taxon>Eustigmatophyceae</taxon>
        <taxon>Eustigmatales</taxon>
        <taxon>Monodopsidaceae</taxon>
        <taxon>Nannochloropsis</taxon>
    </lineage>
</organism>
<dbReference type="PANTHER" id="PTHR30525:SF0">
    <property type="entry name" value="1-DEOXY-D-XYLULOSE 5-PHOSPHATE REDUCTOISOMERASE, CHLOROPLASTIC"/>
    <property type="match status" value="1"/>
</dbReference>
<accession>W7TV18</accession>
<dbReference type="GO" id="GO:0030145">
    <property type="term" value="F:manganese ion binding"/>
    <property type="evidence" value="ECO:0007669"/>
    <property type="project" value="TreeGrafter"/>
</dbReference>
<dbReference type="GO" id="GO:0030604">
    <property type="term" value="F:1-deoxy-D-xylulose-5-phosphate reductoisomerase activity"/>
    <property type="evidence" value="ECO:0007669"/>
    <property type="project" value="InterPro"/>
</dbReference>
<dbReference type="PANTHER" id="PTHR30525">
    <property type="entry name" value="1-DEOXY-D-XYLULOSE 5-PHOSPHATE REDUCTOISOMERASE"/>
    <property type="match status" value="1"/>
</dbReference>
<protein>
    <recommendedName>
        <fullName evidence="1">DXP reductoisomerase C-terminal domain-containing protein</fullName>
    </recommendedName>
</protein>
<dbReference type="GO" id="GO:0070402">
    <property type="term" value="F:NADPH binding"/>
    <property type="evidence" value="ECO:0007669"/>
    <property type="project" value="TreeGrafter"/>
</dbReference>
<proteinExistence type="predicted"/>
<dbReference type="InterPro" id="IPR036169">
    <property type="entry name" value="DXPR_C_sf"/>
</dbReference>
<keyword evidence="3" id="KW-1185">Reference proteome</keyword>
<evidence type="ECO:0000313" key="2">
    <source>
        <dbReference type="EMBL" id="EWM24174.1"/>
    </source>
</evidence>
<dbReference type="Proteomes" id="UP000019335">
    <property type="component" value="Chromosome 14"/>
</dbReference>
<dbReference type="Gene3D" id="1.10.1740.10">
    <property type="match status" value="1"/>
</dbReference>
<evidence type="ECO:0000313" key="3">
    <source>
        <dbReference type="Proteomes" id="UP000019335"/>
    </source>
</evidence>
<feature type="domain" description="DXP reductoisomerase C-terminal" evidence="1">
    <location>
        <begin position="1"/>
        <end position="58"/>
    </location>
</feature>
<name>W7TV18_9STRA</name>
<evidence type="ECO:0000259" key="1">
    <source>
        <dbReference type="Pfam" id="PF13288"/>
    </source>
</evidence>